<accession>A0AAE4JSF5</accession>
<comment type="caution">
    <text evidence="1">The sequence shown here is derived from an EMBL/GenBank/DDBJ whole genome shotgun (WGS) entry which is preliminary data.</text>
</comment>
<proteinExistence type="predicted"/>
<dbReference type="EMBL" id="JARUIS010000008">
    <property type="protein sequence ID" value="MDS1003310.1"/>
    <property type="molecule type" value="Genomic_DNA"/>
</dbReference>
<gene>
    <name evidence="1" type="ORF">P9J83_07345</name>
</gene>
<dbReference type="Proteomes" id="UP001182303">
    <property type="component" value="Unassembled WGS sequence"/>
</dbReference>
<reference evidence="1" key="1">
    <citation type="submission" date="2023-04" db="EMBL/GenBank/DDBJ databases">
        <title>Assessment of the microbiological origin of a defect in Grana Padano cheese.</title>
        <authorList>
            <person name="Zago M."/>
            <person name="Rossetti L."/>
            <person name="Bonvini B."/>
            <person name="Carminati D."/>
            <person name="Giraffa G."/>
        </authorList>
    </citation>
    <scope>NUCLEOTIDE SEQUENCE</scope>
    <source>
        <strain evidence="1">4990</strain>
    </source>
</reference>
<sequence length="295" mass="34428">MREYITGERIYGKLRMLRSLSANKCFLLVEGDTDSRLYGKFIDNETSEIVIADNKDNVIEAIEKCNNTGFKGTLGVVDSDFWKLDKVKNIIDNLFVTDYHDLECMLVNSQAYESVFAEYVDRNKYNRFVEERKSYPKDVALKNGAIIGYLRWYSQKYNLGLKFDNLDFRTFTDTKELEIDIEKLVNQVIGNSKSKKKLNNVVVKEELQNLLNKDWNLWHVCCGHDIIEILSIGFINIFGSYNAKNLFPGSLEGNFRLAYEYTHFFNTKLYKSLLKWEESNPQYNIFIDHIALEAV</sequence>
<evidence type="ECO:0000313" key="2">
    <source>
        <dbReference type="Proteomes" id="UP001182303"/>
    </source>
</evidence>
<name>A0AAE4JSF5_CLOSG</name>
<organism evidence="1 2">
    <name type="scientific">Clostridium sporogenes</name>
    <dbReference type="NCBI Taxonomy" id="1509"/>
    <lineage>
        <taxon>Bacteria</taxon>
        <taxon>Bacillati</taxon>
        <taxon>Bacillota</taxon>
        <taxon>Clostridia</taxon>
        <taxon>Eubacteriales</taxon>
        <taxon>Clostridiaceae</taxon>
        <taxon>Clostridium</taxon>
    </lineage>
</organism>
<dbReference type="AlphaFoldDB" id="A0AAE4JSF5"/>
<protein>
    <submittedName>
        <fullName evidence="1">DUF4435 domain-containing protein</fullName>
    </submittedName>
</protein>
<evidence type="ECO:0000313" key="1">
    <source>
        <dbReference type="EMBL" id="MDS1003310.1"/>
    </source>
</evidence>
<dbReference type="RefSeq" id="WP_310943344.1">
    <property type="nucleotide sequence ID" value="NZ_JARUIS010000008.1"/>
</dbReference>